<feature type="transmembrane region" description="Helical" evidence="1">
    <location>
        <begin position="111"/>
        <end position="130"/>
    </location>
</feature>
<dbReference type="EMBL" id="CP000141">
    <property type="protein sequence ID" value="ABB15710.1"/>
    <property type="molecule type" value="Genomic_DNA"/>
</dbReference>
<sequence length="136" mass="15543">MKRFWGLLFLLLFGFNKLVLGGEVIVKGIVVESDLEGKHYELKVTDSGNLSKPEPYYVLYGEHNWQSYVGKEVVVEGTVFDGYSIYMKPGLKVTAISLPGEKVNRTFKENLPYYLGLVLVAGLFGYYIFLRYIKKK</sequence>
<dbReference type="STRING" id="246194.CHY_0753"/>
<keyword evidence="1" id="KW-0472">Membrane</keyword>
<dbReference type="InParanoid" id="Q3AE27"/>
<dbReference type="HOGENOM" id="CLU_1871666_0_0_9"/>
<dbReference type="RefSeq" id="WP_011343683.1">
    <property type="nucleotide sequence ID" value="NC_007503.1"/>
</dbReference>
<dbReference type="KEGG" id="chy:CHY_0753"/>
<organism evidence="2 3">
    <name type="scientific">Carboxydothermus hydrogenoformans (strain ATCC BAA-161 / DSM 6008 / Z-2901)</name>
    <dbReference type="NCBI Taxonomy" id="246194"/>
    <lineage>
        <taxon>Bacteria</taxon>
        <taxon>Bacillati</taxon>
        <taxon>Bacillota</taxon>
        <taxon>Clostridia</taxon>
        <taxon>Thermoanaerobacterales</taxon>
        <taxon>Thermoanaerobacteraceae</taxon>
        <taxon>Carboxydothermus</taxon>
    </lineage>
</organism>
<gene>
    <name evidence="2" type="ordered locus">CHY_0753</name>
</gene>
<name>Q3AE27_CARHZ</name>
<keyword evidence="1" id="KW-0812">Transmembrane</keyword>
<keyword evidence="1" id="KW-1133">Transmembrane helix</keyword>
<dbReference type="Proteomes" id="UP000002706">
    <property type="component" value="Chromosome"/>
</dbReference>
<proteinExistence type="predicted"/>
<keyword evidence="3" id="KW-1185">Reference proteome</keyword>
<dbReference type="OrthoDB" id="1725372at2"/>
<protein>
    <submittedName>
        <fullName evidence="2">Conserved domain protein</fullName>
    </submittedName>
</protein>
<accession>Q3AE27</accession>
<reference evidence="2 3" key="1">
    <citation type="journal article" date="2005" name="PLoS Genet.">
        <title>Life in hot carbon monoxide: the complete genome sequence of Carboxydothermus hydrogenoformans Z-2901.</title>
        <authorList>
            <person name="Wu M."/>
            <person name="Ren Q."/>
            <person name="Durkin A.S."/>
            <person name="Daugherty S.C."/>
            <person name="Brinkac L.M."/>
            <person name="Dodson R.J."/>
            <person name="Madupu R."/>
            <person name="Sullivan S.A."/>
            <person name="Kolonay J.F."/>
            <person name="Haft D.H."/>
            <person name="Nelson W.C."/>
            <person name="Tallon L.J."/>
            <person name="Jones K.M."/>
            <person name="Ulrich L.E."/>
            <person name="Gonzalez J.M."/>
            <person name="Zhulin I.B."/>
            <person name="Robb F.T."/>
            <person name="Eisen J.A."/>
        </authorList>
    </citation>
    <scope>NUCLEOTIDE SEQUENCE [LARGE SCALE GENOMIC DNA]</scope>
    <source>
        <strain evidence="3">ATCC BAA-161 / DSM 6008 / Z-2901</strain>
    </source>
</reference>
<evidence type="ECO:0000256" key="1">
    <source>
        <dbReference type="SAM" id="Phobius"/>
    </source>
</evidence>
<evidence type="ECO:0000313" key="3">
    <source>
        <dbReference type="Proteomes" id="UP000002706"/>
    </source>
</evidence>
<dbReference type="AlphaFoldDB" id="Q3AE27"/>
<evidence type="ECO:0000313" key="2">
    <source>
        <dbReference type="EMBL" id="ABB15710.1"/>
    </source>
</evidence>